<dbReference type="RefSeq" id="WP_045317756.1">
    <property type="nucleotide sequence ID" value="NZ_JYJG01000469.1"/>
</dbReference>
<dbReference type="InterPro" id="IPR036388">
    <property type="entry name" value="WH-like_DNA-bd_sf"/>
</dbReference>
<proteinExistence type="predicted"/>
<protein>
    <recommendedName>
        <fullName evidence="1">Transcription regulator PadR N-terminal domain-containing protein</fullName>
    </recommendedName>
</protein>
<reference evidence="2 3" key="1">
    <citation type="submission" date="2015-02" db="EMBL/GenBank/DDBJ databases">
        <authorList>
            <person name="Ju K.-S."/>
            <person name="Doroghazi J.R."/>
            <person name="Metcalf W."/>
        </authorList>
    </citation>
    <scope>NUCLEOTIDE SEQUENCE [LARGE SCALE GENOMIC DNA]</scope>
    <source>
        <strain evidence="2 3">NRRL B-16140</strain>
    </source>
</reference>
<feature type="domain" description="Transcription regulator PadR N-terminal" evidence="1">
    <location>
        <begin position="13"/>
        <end position="88"/>
    </location>
</feature>
<dbReference type="PANTHER" id="PTHR43252">
    <property type="entry name" value="TRANSCRIPTIONAL REGULATOR YQJI"/>
    <property type="match status" value="1"/>
</dbReference>
<dbReference type="EMBL" id="JYJG01000469">
    <property type="protein sequence ID" value="KJK34214.1"/>
    <property type="molecule type" value="Genomic_DNA"/>
</dbReference>
<dbReference type="SUPFAM" id="SSF46785">
    <property type="entry name" value="Winged helix' DNA-binding domain"/>
    <property type="match status" value="1"/>
</dbReference>
<organism evidence="2 3">
    <name type="scientific">Lentzea aerocolonigenes</name>
    <name type="common">Lechevalieria aerocolonigenes</name>
    <name type="synonym">Saccharothrix aerocolonigenes</name>
    <dbReference type="NCBI Taxonomy" id="68170"/>
    <lineage>
        <taxon>Bacteria</taxon>
        <taxon>Bacillati</taxon>
        <taxon>Actinomycetota</taxon>
        <taxon>Actinomycetes</taxon>
        <taxon>Pseudonocardiales</taxon>
        <taxon>Pseudonocardiaceae</taxon>
        <taxon>Lentzea</taxon>
    </lineage>
</organism>
<dbReference type="eggNOG" id="COG1695">
    <property type="taxonomic scope" value="Bacteria"/>
</dbReference>
<sequence>MSFKRMNPLALAVLALLAERPMHPYEMAQTMRERHQEEVIKLNYGSLYTVVEQLAKHELITASATQKAGNRPERTVYAITDTGTAELHDWLRELIAVPAKEYPRFEAGISMVGLLPPDDALAVVEQRCAAVDEQLTALAVLLERLAGMGLPQLAWIELDYRMAMLRAERAWLTWFATATREGAVGGYDHWEGKHR</sequence>
<comment type="caution">
    <text evidence="2">The sequence shown here is derived from an EMBL/GenBank/DDBJ whole genome shotgun (WGS) entry which is preliminary data.</text>
</comment>
<dbReference type="InterPro" id="IPR036390">
    <property type="entry name" value="WH_DNA-bd_sf"/>
</dbReference>
<evidence type="ECO:0000313" key="3">
    <source>
        <dbReference type="Proteomes" id="UP000033393"/>
    </source>
</evidence>
<dbReference type="STRING" id="68170.GCA_000974445_04204"/>
<dbReference type="Proteomes" id="UP000033393">
    <property type="component" value="Unassembled WGS sequence"/>
</dbReference>
<evidence type="ECO:0000259" key="1">
    <source>
        <dbReference type="Pfam" id="PF03551"/>
    </source>
</evidence>
<gene>
    <name evidence="2" type="ORF">UK23_43865</name>
</gene>
<dbReference type="AlphaFoldDB" id="A0A0F0GC56"/>
<name>A0A0F0GC56_LENAE</name>
<dbReference type="PATRIC" id="fig|68170.10.peg.2002"/>
<dbReference type="PANTHER" id="PTHR43252:SF7">
    <property type="entry name" value="TRANSCRIPTIONAL REGULATOR YQJI"/>
    <property type="match status" value="1"/>
</dbReference>
<dbReference type="Pfam" id="PF03551">
    <property type="entry name" value="PadR"/>
    <property type="match status" value="1"/>
</dbReference>
<evidence type="ECO:0000313" key="2">
    <source>
        <dbReference type="EMBL" id="KJK34214.1"/>
    </source>
</evidence>
<keyword evidence="3" id="KW-1185">Reference proteome</keyword>
<accession>A0A0F0GC56</accession>
<dbReference type="Gene3D" id="1.10.10.10">
    <property type="entry name" value="Winged helix-like DNA-binding domain superfamily/Winged helix DNA-binding domain"/>
    <property type="match status" value="1"/>
</dbReference>
<dbReference type="InterPro" id="IPR005149">
    <property type="entry name" value="Tscrpt_reg_PadR_N"/>
</dbReference>